<name>A0A1G8BM73_9FIRM</name>
<evidence type="ECO:0000256" key="1">
    <source>
        <dbReference type="SAM" id="MobiDB-lite"/>
    </source>
</evidence>
<gene>
    <name evidence="2" type="ORF">SAMN05443529_11272</name>
</gene>
<accession>A0A1G8BM73</accession>
<feature type="region of interest" description="Disordered" evidence="1">
    <location>
        <begin position="1"/>
        <end position="37"/>
    </location>
</feature>
<protein>
    <submittedName>
        <fullName evidence="2">Uncharacterized protein</fullName>
    </submittedName>
</protein>
<evidence type="ECO:0000313" key="2">
    <source>
        <dbReference type="EMBL" id="SDH34329.1"/>
    </source>
</evidence>
<dbReference type="EMBL" id="FNCP01000012">
    <property type="protein sequence ID" value="SDH34329.1"/>
    <property type="molecule type" value="Genomic_DNA"/>
</dbReference>
<dbReference type="STRING" id="1121419.SAMN05443529_11272"/>
<dbReference type="Proteomes" id="UP000198656">
    <property type="component" value="Unassembled WGS sequence"/>
</dbReference>
<evidence type="ECO:0000313" key="3">
    <source>
        <dbReference type="Proteomes" id="UP000198656"/>
    </source>
</evidence>
<organism evidence="2 3">
    <name type="scientific">Desulfosporosinus hippei DSM 8344</name>
    <dbReference type="NCBI Taxonomy" id="1121419"/>
    <lineage>
        <taxon>Bacteria</taxon>
        <taxon>Bacillati</taxon>
        <taxon>Bacillota</taxon>
        <taxon>Clostridia</taxon>
        <taxon>Eubacteriales</taxon>
        <taxon>Desulfitobacteriaceae</taxon>
        <taxon>Desulfosporosinus</taxon>
    </lineage>
</organism>
<dbReference type="RefSeq" id="WP_014902156.1">
    <property type="nucleotide sequence ID" value="NZ_FNCP01000012.1"/>
</dbReference>
<feature type="compositionally biased region" description="Gly residues" evidence="1">
    <location>
        <begin position="15"/>
        <end position="27"/>
    </location>
</feature>
<keyword evidence="3" id="KW-1185">Reference proteome</keyword>
<proteinExistence type="predicted"/>
<dbReference type="AlphaFoldDB" id="A0A1G8BM73"/>
<sequence>MPRRDGTGPISSSGNGTGLGLGSGYRRGPGKNFANDLIEPKKKKELLQKQKELLERKLDDLNKQIMSQN</sequence>
<reference evidence="3" key="1">
    <citation type="submission" date="2016-10" db="EMBL/GenBank/DDBJ databases">
        <authorList>
            <person name="Varghese N."/>
            <person name="Submissions S."/>
        </authorList>
    </citation>
    <scope>NUCLEOTIDE SEQUENCE [LARGE SCALE GENOMIC DNA]</scope>
    <source>
        <strain evidence="3">DSM 8344</strain>
    </source>
</reference>